<evidence type="ECO:0000259" key="2">
    <source>
        <dbReference type="Pfam" id="PF10264"/>
    </source>
</evidence>
<dbReference type="AlphaFoldDB" id="A0A5B7CYW9"/>
<dbReference type="InterPro" id="IPR040126">
    <property type="entry name" value="STOX1/2"/>
</dbReference>
<feature type="domain" description="Winged helix Storkhead-box1" evidence="2">
    <location>
        <begin position="61"/>
        <end position="134"/>
    </location>
</feature>
<dbReference type="Proteomes" id="UP000324222">
    <property type="component" value="Unassembled WGS sequence"/>
</dbReference>
<evidence type="ECO:0000313" key="4">
    <source>
        <dbReference type="Proteomes" id="UP000324222"/>
    </source>
</evidence>
<organism evidence="3 4">
    <name type="scientific">Portunus trituberculatus</name>
    <name type="common">Swimming crab</name>
    <name type="synonym">Neptunus trituberculatus</name>
    <dbReference type="NCBI Taxonomy" id="210409"/>
    <lineage>
        <taxon>Eukaryota</taxon>
        <taxon>Metazoa</taxon>
        <taxon>Ecdysozoa</taxon>
        <taxon>Arthropoda</taxon>
        <taxon>Crustacea</taxon>
        <taxon>Multicrustacea</taxon>
        <taxon>Malacostraca</taxon>
        <taxon>Eumalacostraca</taxon>
        <taxon>Eucarida</taxon>
        <taxon>Decapoda</taxon>
        <taxon>Pleocyemata</taxon>
        <taxon>Brachyura</taxon>
        <taxon>Eubrachyura</taxon>
        <taxon>Portunoidea</taxon>
        <taxon>Portunidae</taxon>
        <taxon>Portuninae</taxon>
        <taxon>Portunus</taxon>
    </lineage>
</organism>
<name>A0A5B7CYW9_PORTR</name>
<dbReference type="EMBL" id="VSRR010000366">
    <property type="protein sequence ID" value="MPC14620.1"/>
    <property type="molecule type" value="Genomic_DNA"/>
</dbReference>
<protein>
    <submittedName>
        <fullName evidence="3">Storkhead-box protein 1</fullName>
    </submittedName>
</protein>
<feature type="region of interest" description="Disordered" evidence="1">
    <location>
        <begin position="25"/>
        <end position="53"/>
    </location>
</feature>
<dbReference type="GO" id="GO:0005634">
    <property type="term" value="C:nucleus"/>
    <property type="evidence" value="ECO:0007669"/>
    <property type="project" value="TreeGrafter"/>
</dbReference>
<keyword evidence="4" id="KW-1185">Reference proteome</keyword>
<accession>A0A5B7CYW9</accession>
<dbReference type="OrthoDB" id="10020110at2759"/>
<dbReference type="GO" id="GO:0005737">
    <property type="term" value="C:cytoplasm"/>
    <property type="evidence" value="ECO:0007669"/>
    <property type="project" value="TreeGrafter"/>
</dbReference>
<gene>
    <name evidence="3" type="primary">Stox1</name>
    <name evidence="3" type="ORF">E2C01_007388</name>
</gene>
<evidence type="ECO:0000313" key="3">
    <source>
        <dbReference type="EMBL" id="MPC14620.1"/>
    </source>
</evidence>
<evidence type="ECO:0000256" key="1">
    <source>
        <dbReference type="SAM" id="MobiDB-lite"/>
    </source>
</evidence>
<sequence length="245" mass="26109">MGERKLIQKRCLAVQLFKKEVTISSPASCDSSSGDTATPVNDPSTATPASTNHQDGLHLFRGQFTPLADALCWVVHHLTREGCKAGAEAVREALESSFPTMMSPSPSHVHATLSSLIQQCKVYYTGATYGIVQPGTYLPSITPGDEAPVLAKEGFVSVAAQTDLAELITGAAHASDTVIIPTLSGERGSVFSKLLRVPGRRRIVSFAAQFPPPEWSDSHAPVVHLHSVAVQTSNQTPPFLYSTTS</sequence>
<dbReference type="GO" id="GO:0006357">
    <property type="term" value="P:regulation of transcription by RNA polymerase II"/>
    <property type="evidence" value="ECO:0007669"/>
    <property type="project" value="InterPro"/>
</dbReference>
<proteinExistence type="predicted"/>
<comment type="caution">
    <text evidence="3">The sequence shown here is derived from an EMBL/GenBank/DDBJ whole genome shotgun (WGS) entry which is preliminary data.</text>
</comment>
<reference evidence="3 4" key="1">
    <citation type="submission" date="2019-05" db="EMBL/GenBank/DDBJ databases">
        <title>Another draft genome of Portunus trituberculatus and its Hox gene families provides insights of decapod evolution.</title>
        <authorList>
            <person name="Jeong J.-H."/>
            <person name="Song I."/>
            <person name="Kim S."/>
            <person name="Choi T."/>
            <person name="Kim D."/>
            <person name="Ryu S."/>
            <person name="Kim W."/>
        </authorList>
    </citation>
    <scope>NUCLEOTIDE SEQUENCE [LARGE SCALE GENOMIC DNA]</scope>
    <source>
        <tissue evidence="3">Muscle</tissue>
    </source>
</reference>
<dbReference type="InterPro" id="IPR019391">
    <property type="entry name" value="Storkhead-box_WHD"/>
</dbReference>
<dbReference type="PANTHER" id="PTHR22437">
    <property type="entry name" value="WINGED HELIX DOMAIN-CONTAINING PROTEIN"/>
    <property type="match status" value="1"/>
</dbReference>
<dbReference type="Pfam" id="PF10264">
    <property type="entry name" value="WHD_Storkhead"/>
    <property type="match status" value="1"/>
</dbReference>
<dbReference type="PANTHER" id="PTHR22437:SF0">
    <property type="entry name" value="FI21431P1"/>
    <property type="match status" value="1"/>
</dbReference>
<feature type="compositionally biased region" description="Polar residues" evidence="1">
    <location>
        <begin position="34"/>
        <end position="53"/>
    </location>
</feature>
<dbReference type="GO" id="GO:0000977">
    <property type="term" value="F:RNA polymerase II transcription regulatory region sequence-specific DNA binding"/>
    <property type="evidence" value="ECO:0007669"/>
    <property type="project" value="TreeGrafter"/>
</dbReference>